<dbReference type="EMBL" id="FOCG01000001">
    <property type="protein sequence ID" value="SEM68702.1"/>
    <property type="molecule type" value="Genomic_DNA"/>
</dbReference>
<evidence type="ECO:0000256" key="1">
    <source>
        <dbReference type="ARBA" id="ARBA00004370"/>
    </source>
</evidence>
<proteinExistence type="predicted"/>
<evidence type="ECO:0000256" key="3">
    <source>
        <dbReference type="ARBA" id="ARBA00022618"/>
    </source>
</evidence>
<gene>
    <name evidence="11" type="ORF">SAMN05216180_1273</name>
</gene>
<feature type="region of interest" description="Disordered" evidence="8">
    <location>
        <begin position="206"/>
        <end position="228"/>
    </location>
</feature>
<keyword evidence="3" id="KW-0132">Cell division</keyword>
<feature type="region of interest" description="Disordered" evidence="8">
    <location>
        <begin position="1"/>
        <end position="47"/>
    </location>
</feature>
<feature type="domain" description="POTRA" evidence="10">
    <location>
        <begin position="78"/>
        <end position="147"/>
    </location>
</feature>
<dbReference type="OrthoDB" id="1739107at2"/>
<feature type="compositionally biased region" description="Basic residues" evidence="8">
    <location>
        <begin position="1"/>
        <end position="13"/>
    </location>
</feature>
<dbReference type="AlphaFoldDB" id="A0A1H8ACW5"/>
<feature type="region of interest" description="Disordered" evidence="8">
    <location>
        <begin position="347"/>
        <end position="415"/>
    </location>
</feature>
<name>A0A1H8ACW5_9FIRM</name>
<dbReference type="PANTHER" id="PTHR37820">
    <property type="entry name" value="CELL DIVISION PROTEIN DIVIB"/>
    <property type="match status" value="1"/>
</dbReference>
<evidence type="ECO:0000313" key="11">
    <source>
        <dbReference type="EMBL" id="SEM68702.1"/>
    </source>
</evidence>
<feature type="compositionally biased region" description="Polar residues" evidence="8">
    <location>
        <begin position="406"/>
        <end position="415"/>
    </location>
</feature>
<comment type="subcellular location">
    <subcellularLocation>
        <location evidence="1">Membrane</location>
    </subcellularLocation>
</comment>
<accession>A0A1H8ACW5</accession>
<feature type="transmembrane region" description="Helical" evidence="9">
    <location>
        <begin position="55"/>
        <end position="78"/>
    </location>
</feature>
<reference evidence="11 12" key="1">
    <citation type="submission" date="2016-10" db="EMBL/GenBank/DDBJ databases">
        <authorList>
            <person name="de Groot N.N."/>
        </authorList>
    </citation>
    <scope>NUCLEOTIDE SEQUENCE [LARGE SCALE GENOMIC DNA]</scope>
    <source>
        <strain evidence="11 12">CGMCC 1.5070</strain>
    </source>
</reference>
<feature type="compositionally biased region" description="Polar residues" evidence="8">
    <location>
        <begin position="361"/>
        <end position="382"/>
    </location>
</feature>
<evidence type="ECO:0000256" key="7">
    <source>
        <dbReference type="ARBA" id="ARBA00023306"/>
    </source>
</evidence>
<protein>
    <submittedName>
        <fullName evidence="11">POTRA domain-containing protein, FtsQ-type</fullName>
    </submittedName>
</protein>
<keyword evidence="7" id="KW-0131">Cell cycle</keyword>
<dbReference type="Proteomes" id="UP000199158">
    <property type="component" value="Unassembled WGS sequence"/>
</dbReference>
<dbReference type="InterPro" id="IPR013685">
    <property type="entry name" value="POTRA_FtsQ_type"/>
</dbReference>
<dbReference type="GO" id="GO:0051301">
    <property type="term" value="P:cell division"/>
    <property type="evidence" value="ECO:0007669"/>
    <property type="project" value="UniProtKB-KW"/>
</dbReference>
<keyword evidence="6 9" id="KW-0472">Membrane</keyword>
<dbReference type="InterPro" id="IPR034746">
    <property type="entry name" value="POTRA"/>
</dbReference>
<dbReference type="InterPro" id="IPR050487">
    <property type="entry name" value="FtsQ_DivIB"/>
</dbReference>
<keyword evidence="5 9" id="KW-1133">Transmembrane helix</keyword>
<evidence type="ECO:0000256" key="4">
    <source>
        <dbReference type="ARBA" id="ARBA00022692"/>
    </source>
</evidence>
<evidence type="ECO:0000256" key="5">
    <source>
        <dbReference type="ARBA" id="ARBA00022989"/>
    </source>
</evidence>
<dbReference type="Pfam" id="PF08478">
    <property type="entry name" value="POTRA_1"/>
    <property type="match status" value="1"/>
</dbReference>
<dbReference type="STRING" id="474960.SAMN05216180_1273"/>
<keyword evidence="2" id="KW-1003">Cell membrane</keyword>
<keyword evidence="4 9" id="KW-0812">Transmembrane</keyword>
<dbReference type="PANTHER" id="PTHR37820:SF1">
    <property type="entry name" value="CELL DIVISION PROTEIN FTSQ"/>
    <property type="match status" value="1"/>
</dbReference>
<evidence type="ECO:0000313" key="12">
    <source>
        <dbReference type="Proteomes" id="UP000199158"/>
    </source>
</evidence>
<evidence type="ECO:0000256" key="8">
    <source>
        <dbReference type="SAM" id="MobiDB-lite"/>
    </source>
</evidence>
<evidence type="ECO:0000256" key="6">
    <source>
        <dbReference type="ARBA" id="ARBA00023136"/>
    </source>
</evidence>
<sequence>MQNTRSKKQKGQRTRQSNVRPQNAPRMRGDVYAAQQQSRAQNSKRHKLKRRGNNALLYIMVLILMLTVGVVLIFTVFFKVINIEVVGLSRYSKQDVIKTSGIVEGVNMFRLDRKGIEDALVKKYSYFEAVHLKYGLPDTITIKVMEAEPAGAIQQGETYILISSSGRVLETDVTELMSGLPIIKGFNALQLSQGSTIEDMLRKMRKEAAAKGDPKEGDTAEMRQAKQDAQRAAEQAVSNLSSQMDVMKAFLQTVGITGFTQVNYVDLSDKFNLVVGYNGKIIVEFGSEAELAYKIQCVQKVIDEKLADTFEGKIDASYPGRVRVRRLSLQAQDMTEDEYAEYLYEQNGGEQPEASDERSAESSLSTDESNSGSTSQNSKPDVSSSDEASDASSEEDDANSESESEYNSQGLPEIG</sequence>
<keyword evidence="12" id="KW-1185">Reference proteome</keyword>
<evidence type="ECO:0000256" key="9">
    <source>
        <dbReference type="SAM" id="Phobius"/>
    </source>
</evidence>
<evidence type="ECO:0000256" key="2">
    <source>
        <dbReference type="ARBA" id="ARBA00022475"/>
    </source>
</evidence>
<organism evidence="11 12">
    <name type="scientific">Hydrogenoanaerobacterium saccharovorans</name>
    <dbReference type="NCBI Taxonomy" id="474960"/>
    <lineage>
        <taxon>Bacteria</taxon>
        <taxon>Bacillati</taxon>
        <taxon>Bacillota</taxon>
        <taxon>Clostridia</taxon>
        <taxon>Eubacteriales</taxon>
        <taxon>Oscillospiraceae</taxon>
        <taxon>Hydrogenoanaerobacterium</taxon>
    </lineage>
</organism>
<dbReference type="RefSeq" id="WP_092752764.1">
    <property type="nucleotide sequence ID" value="NZ_FOCG01000001.1"/>
</dbReference>
<feature type="compositionally biased region" description="Acidic residues" evidence="8">
    <location>
        <begin position="387"/>
        <end position="404"/>
    </location>
</feature>
<dbReference type="GO" id="GO:0005886">
    <property type="term" value="C:plasma membrane"/>
    <property type="evidence" value="ECO:0007669"/>
    <property type="project" value="TreeGrafter"/>
</dbReference>
<dbReference type="PROSITE" id="PS51779">
    <property type="entry name" value="POTRA"/>
    <property type="match status" value="1"/>
</dbReference>
<evidence type="ECO:0000259" key="10">
    <source>
        <dbReference type="PROSITE" id="PS51779"/>
    </source>
</evidence>